<dbReference type="Pfam" id="PF00494">
    <property type="entry name" value="SQS_PSY"/>
    <property type="match status" value="1"/>
</dbReference>
<dbReference type="Gene3D" id="1.10.600.10">
    <property type="entry name" value="Farnesyl Diphosphate Synthase"/>
    <property type="match status" value="1"/>
</dbReference>
<dbReference type="InterPro" id="IPR002060">
    <property type="entry name" value="Squ/phyt_synthse"/>
</dbReference>
<dbReference type="InterPro" id="IPR008949">
    <property type="entry name" value="Isoprenoid_synthase_dom_sf"/>
</dbReference>
<dbReference type="SUPFAM" id="SSF48576">
    <property type="entry name" value="Terpenoid synthases"/>
    <property type="match status" value="1"/>
</dbReference>
<dbReference type="GeneID" id="36836432"/>
<proteinExistence type="predicted"/>
<dbReference type="GO" id="GO:0004311">
    <property type="term" value="F:geranylgeranyl diphosphate synthase activity"/>
    <property type="evidence" value="ECO:0007669"/>
    <property type="project" value="InterPro"/>
</dbReference>
<name>A0A2U9IJI3_9CREN</name>
<dbReference type="GO" id="GO:0051996">
    <property type="term" value="F:squalene synthase [NAD(P)H] activity"/>
    <property type="evidence" value="ECO:0007669"/>
    <property type="project" value="InterPro"/>
</dbReference>
<accession>A0A2U9IJI3</accession>
<evidence type="ECO:0000313" key="3">
    <source>
        <dbReference type="Proteomes" id="UP000248410"/>
    </source>
</evidence>
<dbReference type="InterPro" id="IPR033904">
    <property type="entry name" value="Trans_IPPS_HH"/>
</dbReference>
<sequence>MIEKLNEIFKKGSVTYYNSSYFFPPRVREDVTKLYAFVRVFDDLVDNVPQKVEEFYNLRKLYYLQKKGYDTGNIVLKNFVELSEKKGFEDSWVEAFLDAMESDIYKKVYYKIDELLNYMYGSAEVVGLFMAKILNLPEESMYYARMLGRAMQFLNFIRDVEEDLYLGRQYLPVEDMEKFGISRMECVQGFDEFIRFEINRYFEFEKEAEIGFKFIPSRYLVPIKTASEMYKWTAMRIKKSPCIVLSKKVKPKRNKIVITALKNFAGVYIWRSLNLITR</sequence>
<dbReference type="PROSITE" id="PS01045">
    <property type="entry name" value="SQUALEN_PHYTOEN_SYN_2"/>
    <property type="match status" value="1"/>
</dbReference>
<evidence type="ECO:0000256" key="1">
    <source>
        <dbReference type="ARBA" id="ARBA00022679"/>
    </source>
</evidence>
<keyword evidence="3" id="KW-1185">Reference proteome</keyword>
<dbReference type="EMBL" id="CP029288">
    <property type="protein sequence ID" value="AWR96201.1"/>
    <property type="molecule type" value="Genomic_DNA"/>
</dbReference>
<dbReference type="SFLD" id="SFLDS00005">
    <property type="entry name" value="Isoprenoid_Synthase_Type_I"/>
    <property type="match status" value="1"/>
</dbReference>
<protein>
    <submittedName>
        <fullName evidence="2">Phytoene/squalene synthase family protein</fullName>
    </submittedName>
</protein>
<dbReference type="SFLD" id="SFLDG01212">
    <property type="entry name" value="Phytoene_synthase_like"/>
    <property type="match status" value="1"/>
</dbReference>
<keyword evidence="1" id="KW-0808">Transferase</keyword>
<gene>
    <name evidence="2" type="ORF">DFR86_00645</name>
</gene>
<reference evidence="2 3" key="1">
    <citation type="submission" date="2018-05" db="EMBL/GenBank/DDBJ databases">
        <title>Complete Genome Sequences of Extremely Thermoacidophilic, Metal-Mobilizing Type-Strain Members of the Archaeal Family Sulfolobaceae: Acidianus brierleyi DSM-1651T, Acidianus sulfidivorans DSM-18786T, Metallosphaera hakonensis DSM-7519T, and Metallosphaera prunae DSM-10039T.</title>
        <authorList>
            <person name="Counts J.A."/>
            <person name="Kelly R.M."/>
        </authorList>
    </citation>
    <scope>NUCLEOTIDE SEQUENCE [LARGE SCALE GENOMIC DNA]</scope>
    <source>
        <strain evidence="2 3">JP7</strain>
    </source>
</reference>
<dbReference type="SFLD" id="SFLDG01018">
    <property type="entry name" value="Squalene/Phytoene_Synthase_Lik"/>
    <property type="match status" value="1"/>
</dbReference>
<evidence type="ECO:0000313" key="2">
    <source>
        <dbReference type="EMBL" id="AWR96201.1"/>
    </source>
</evidence>
<dbReference type="CDD" id="cd00683">
    <property type="entry name" value="Trans_IPPS_HH"/>
    <property type="match status" value="1"/>
</dbReference>
<dbReference type="RefSeq" id="WP_110379091.1">
    <property type="nucleotide sequence ID" value="NZ_CP029288.2"/>
</dbReference>
<dbReference type="InterPro" id="IPR044843">
    <property type="entry name" value="Trans_IPPS_bact-type"/>
</dbReference>
<dbReference type="PANTHER" id="PTHR31480">
    <property type="entry name" value="BIFUNCTIONAL LYCOPENE CYCLASE/PHYTOENE SYNTHASE"/>
    <property type="match status" value="1"/>
</dbReference>
<dbReference type="Proteomes" id="UP000248410">
    <property type="component" value="Chromosome"/>
</dbReference>
<dbReference type="InterPro" id="IPR019845">
    <property type="entry name" value="Squalene/phytoene_synthase_CS"/>
</dbReference>
<dbReference type="KEGG" id="asul:DFR86_00645"/>
<dbReference type="AlphaFoldDB" id="A0A2U9IJI3"/>
<dbReference type="GO" id="GO:0008299">
    <property type="term" value="P:isoprenoid biosynthetic process"/>
    <property type="evidence" value="ECO:0007669"/>
    <property type="project" value="UniProtKB-ARBA"/>
</dbReference>
<dbReference type="OrthoDB" id="305023at2157"/>
<organism evidence="2 3">
    <name type="scientific">Acidianus sulfidivorans JP7</name>
    <dbReference type="NCBI Taxonomy" id="619593"/>
    <lineage>
        <taxon>Archaea</taxon>
        <taxon>Thermoproteota</taxon>
        <taxon>Thermoprotei</taxon>
        <taxon>Sulfolobales</taxon>
        <taxon>Sulfolobaceae</taxon>
        <taxon>Acidianus</taxon>
    </lineage>
</organism>